<evidence type="ECO:0000256" key="3">
    <source>
        <dbReference type="ARBA" id="ARBA00023242"/>
    </source>
</evidence>
<keyword evidence="7" id="KW-1185">Reference proteome</keyword>
<name>A0AAN7WTA3_9SACH</name>
<dbReference type="Proteomes" id="UP001306508">
    <property type="component" value="Unassembled WGS sequence"/>
</dbReference>
<keyword evidence="3" id="KW-0539">Nucleus</keyword>
<evidence type="ECO:0000256" key="4">
    <source>
        <dbReference type="SAM" id="Coils"/>
    </source>
</evidence>
<comment type="similarity">
    <text evidence="2">Belongs to the HIR3 family.</text>
</comment>
<feature type="compositionally biased region" description="Low complexity" evidence="5">
    <location>
        <begin position="334"/>
        <end position="347"/>
    </location>
</feature>
<feature type="coiled-coil region" evidence="4">
    <location>
        <begin position="593"/>
        <end position="620"/>
    </location>
</feature>
<reference evidence="7" key="1">
    <citation type="submission" date="2023-07" db="EMBL/GenBank/DDBJ databases">
        <title>A draft genome of Kazachstania heterogenica Y-27499.</title>
        <authorList>
            <person name="Donic C."/>
            <person name="Kralova J.S."/>
            <person name="Fidel L."/>
            <person name="Ben-Dor S."/>
            <person name="Jung S."/>
        </authorList>
    </citation>
    <scope>NUCLEOTIDE SEQUENCE [LARGE SCALE GENOMIC DNA]</scope>
    <source>
        <strain evidence="7">Y27499</strain>
    </source>
</reference>
<dbReference type="GO" id="GO:0031491">
    <property type="term" value="F:nucleosome binding"/>
    <property type="evidence" value="ECO:0007669"/>
    <property type="project" value="TreeGrafter"/>
</dbReference>
<keyword evidence="4" id="KW-0175">Coiled coil</keyword>
<dbReference type="GO" id="GO:0006325">
    <property type="term" value="P:chromatin organization"/>
    <property type="evidence" value="ECO:0007669"/>
    <property type="project" value="InterPro"/>
</dbReference>
<feature type="region of interest" description="Disordered" evidence="5">
    <location>
        <begin position="325"/>
        <end position="353"/>
    </location>
</feature>
<sequence>MSMFNAINLLPRDEEVEEEEHTIELQVETGFKLYEEALKLMNQSKFDEADEKFKQLFGLDILVPDKWGKYKHQSPSLDRLRYLSYRNRAMYYYFYLSENYQDSMPSSELVNYTLKVMEYLVESLQHSEADSTVIAILMEVFSSFKSTKLERLTLEYELNKHENQLLLLGRHRRSYTSSLLPCLSNMILEYHGLLNDIQDIQSQANNSNILNIKSDLSIKENHQIINYKFKETLGRIFKLKTEDENVMKTLALTNLEISETTWECFAKTLKNQLPYVKMSTLLGKNSDPYNEIEYPIEGMTFTIKEPIKIENTLTVDSDVREIEDTETKNKLTQVSNSSDNSVDNKNNTTGDSSINKRRIELLDAIPKQRSSKRVKTKEMQESQTVSSISNTLHKTFNTQLESEYTNIGCHIPIKYTDLSLKKNRENVSLIFYDDLYQCLKSWNSWHTEIFKKNDKNTISSTEKANFDLFKLNSLLRNELSEDTRKSSSEFEPIPDNKLFDFITKINKKSPHFHEIRFMLIEYLLNSDNITRYITAYLWSEDLYKIIQGMVLSIESNLYEYVAQNLSKKWYLGLSIYEILVNMLGQFTEEIVSKNSNKNKVSDLKTQRNKLEKKINRLHSLLISYDCALEQQILLKWIYYTYLQYMNDVTGDVTVSVLTNIIELSSQLPADIVIEYPNYACIQTLDTKRIEIYLKRINAVKRFMVINLEDIDQEIENINNLEKILLHNSNSTIKSIKLDDDMINFIQNAPLTLKIKLWDFIFSYYLKANDIVSLKRVYINLSMFLLGYLSSGEYQGSDKEDRMATLLSIFSILGSFSERIAEFMDLSHWKFNNLFTTSVEVDHLLKLFYFYYPILYFESNCESIGCTSFFSRVTKSSARLKEHITAIISLLIYFTNNYLELEKKQIDGSSSIKIISNFHTLLGELAFCDSLNQLFLGLIEKILCKYVNYESYSELKPVLWCKYHFSTASDSFLDKPHSTIERPMTKSASLILGIYLLKLQYQHTHPILYGGNKNIPKQIFDKIIETIGDVITSEKYIIIRNHQRLKDYLNQPITISTVKKCLAGKLKVILSSPNDELQEAIDAGIFYVSSVQALGQYVQRKKMMQARPSELDYIIKNITTDILYNTQRYESWYILGQCYSFLVEDDLIWTADKIVSKEKKNTIAVAQRKVILCLLMSLSLLYSKENRDKDDNTILKMVLESLGKELTISYYKPMEKTCFEWNYDGPILKLSDDIHVEKMHISSTLTMSDFNIQQLILLCFSKAIELENNILDNATIKNWMNYYFIAKLLFKFNREDSIDTIFEKVGKACTYAMLSSEQKDAIIEPHYALVVMCYKYVLAKTLTRNAARDILRKDVIFKGCLENDKIFLKDREDSDELFYQQICTFLEHLISLDKKNWHHRLQYRMARIYFEQFKDYQKALELMDKFISIRSNKSLINIWKPDLERPGKHFVYTYQYVIFYVDLLVKKGDFNSIGIIIRKIRRFGSAMAYVNNAIDYSIKRYIDCVYQKLNVNDKYIETLLPNLNYNEFLSASEELGKTFDSSKYSNKYTEGLKLAYQLKRSSNGITFDGPCLAIYFKIFFLPGINAKLDVENKNIVSQSESNEDNIVSNNMKNIIVAEKLPTSDTIKNSSSKKRVSKKEAFDRIKDLIEKIPNV</sequence>
<evidence type="ECO:0008006" key="8">
    <source>
        <dbReference type="Google" id="ProtNLM"/>
    </source>
</evidence>
<evidence type="ECO:0000256" key="1">
    <source>
        <dbReference type="ARBA" id="ARBA00004123"/>
    </source>
</evidence>
<evidence type="ECO:0000313" key="7">
    <source>
        <dbReference type="Proteomes" id="UP001306508"/>
    </source>
</evidence>
<evidence type="ECO:0000256" key="2">
    <source>
        <dbReference type="ARBA" id="ARBA00007335"/>
    </source>
</evidence>
<organism evidence="6 7">
    <name type="scientific">Arxiozyma heterogenica</name>
    <dbReference type="NCBI Taxonomy" id="278026"/>
    <lineage>
        <taxon>Eukaryota</taxon>
        <taxon>Fungi</taxon>
        <taxon>Dikarya</taxon>
        <taxon>Ascomycota</taxon>
        <taxon>Saccharomycotina</taxon>
        <taxon>Saccharomycetes</taxon>
        <taxon>Saccharomycetales</taxon>
        <taxon>Saccharomycetaceae</taxon>
        <taxon>Arxiozyma</taxon>
    </lineage>
</organism>
<evidence type="ECO:0000313" key="6">
    <source>
        <dbReference type="EMBL" id="KAK5780313.1"/>
    </source>
</evidence>
<gene>
    <name evidence="6" type="ORF">RI543_002068</name>
</gene>
<comment type="caution">
    <text evidence="6">The sequence shown here is derived from an EMBL/GenBank/DDBJ whole genome shotgun (WGS) entry which is preliminary data.</text>
</comment>
<dbReference type="PANTHER" id="PTHR15502">
    <property type="entry name" value="CALCINEURIN-BINDING PROTEIN CABIN 1-RELATED"/>
    <property type="match status" value="1"/>
</dbReference>
<dbReference type="GO" id="GO:0005634">
    <property type="term" value="C:nucleus"/>
    <property type="evidence" value="ECO:0007669"/>
    <property type="project" value="UniProtKB-SubCell"/>
</dbReference>
<evidence type="ECO:0000256" key="5">
    <source>
        <dbReference type="SAM" id="MobiDB-lite"/>
    </source>
</evidence>
<dbReference type="EMBL" id="JAWIZZ010000041">
    <property type="protein sequence ID" value="KAK5780313.1"/>
    <property type="molecule type" value="Genomic_DNA"/>
</dbReference>
<protein>
    <recommendedName>
        <fullName evidence="8">Histone transcription regulator 3 homolog</fullName>
    </recommendedName>
</protein>
<comment type="subcellular location">
    <subcellularLocation>
        <location evidence="1">Nucleus</location>
    </subcellularLocation>
</comment>
<accession>A0AAN7WTA3</accession>
<proteinExistence type="inferred from homology"/>
<dbReference type="InterPro" id="IPR033053">
    <property type="entry name" value="Hir3/CABIN1"/>
</dbReference>
<dbReference type="GO" id="GO:0000417">
    <property type="term" value="C:HIR complex"/>
    <property type="evidence" value="ECO:0007669"/>
    <property type="project" value="TreeGrafter"/>
</dbReference>
<dbReference type="PANTHER" id="PTHR15502:SF7">
    <property type="entry name" value="CALCINEURIN-BINDING PROTEIN CABIN-1"/>
    <property type="match status" value="1"/>
</dbReference>